<evidence type="ECO:0000313" key="2">
    <source>
        <dbReference type="Proteomes" id="UP000321408"/>
    </source>
</evidence>
<organism evidence="1 2">
    <name type="scientific">Promethearchaeum syntrophicum</name>
    <dbReference type="NCBI Taxonomy" id="2594042"/>
    <lineage>
        <taxon>Archaea</taxon>
        <taxon>Promethearchaeati</taxon>
        <taxon>Promethearchaeota</taxon>
        <taxon>Promethearchaeia</taxon>
        <taxon>Promethearchaeales</taxon>
        <taxon>Promethearchaeaceae</taxon>
        <taxon>Promethearchaeum</taxon>
    </lineage>
</organism>
<accession>A0A5B9D609</accession>
<dbReference type="SUPFAM" id="SSF49764">
    <property type="entry name" value="HSP20-like chaperones"/>
    <property type="match status" value="1"/>
</dbReference>
<gene>
    <name evidence="1" type="ORF">DSAG12_00229</name>
</gene>
<dbReference type="GeneID" id="41328232"/>
<reference evidence="1 2" key="2">
    <citation type="journal article" date="2024" name="Int. J. Syst. Evol. Microbiol.">
        <title>Promethearchaeum syntrophicum gen. nov., sp. nov., an anaerobic, obligately syntrophic archaeon, the first isolate of the lineage 'Asgard' archaea, and proposal of the new archaeal phylum Promethearchaeota phyl. nov. and kingdom Promethearchaeati regn. nov.</title>
        <authorList>
            <person name="Imachi H."/>
            <person name="Nobu M.K."/>
            <person name="Kato S."/>
            <person name="Takaki Y."/>
            <person name="Miyazaki M."/>
            <person name="Miyata M."/>
            <person name="Ogawara M."/>
            <person name="Saito Y."/>
            <person name="Sakai S."/>
            <person name="Tahara Y.O."/>
            <person name="Takano Y."/>
            <person name="Tasumi E."/>
            <person name="Uematsu K."/>
            <person name="Yoshimura T."/>
            <person name="Itoh T."/>
            <person name="Ohkuma M."/>
            <person name="Takai K."/>
        </authorList>
    </citation>
    <scope>NUCLEOTIDE SEQUENCE [LARGE SCALE GENOMIC DNA]</scope>
    <source>
        <strain evidence="1 2">MK-D1</strain>
    </source>
</reference>
<name>A0A5B9D609_9ARCH</name>
<dbReference type="CDD" id="cd00298">
    <property type="entry name" value="ACD_sHsps_p23-like"/>
    <property type="match status" value="1"/>
</dbReference>
<evidence type="ECO:0000313" key="1">
    <source>
        <dbReference type="EMBL" id="QEE14416.1"/>
    </source>
</evidence>
<keyword evidence="2" id="KW-1185">Reference proteome</keyword>
<dbReference type="KEGG" id="psyt:DSAG12_00229"/>
<protein>
    <submittedName>
        <fullName evidence="1">Hsp20/alpha crystallin family protein</fullName>
    </submittedName>
</protein>
<dbReference type="OrthoDB" id="106788at2157"/>
<dbReference type="EMBL" id="CP042905">
    <property type="protein sequence ID" value="QEE14416.1"/>
    <property type="molecule type" value="Genomic_DNA"/>
</dbReference>
<dbReference type="RefSeq" id="WP_147661371.1">
    <property type="nucleotide sequence ID" value="NZ_CP042905.2"/>
</dbReference>
<dbReference type="Gene3D" id="2.60.40.790">
    <property type="match status" value="1"/>
</dbReference>
<reference evidence="1 2" key="1">
    <citation type="journal article" date="2020" name="Nature">
        <title>Isolation of an archaeon at the prokaryote-eukaryote interface.</title>
        <authorList>
            <person name="Imachi H."/>
            <person name="Nobu M.K."/>
            <person name="Nakahara N."/>
            <person name="Morono Y."/>
            <person name="Ogawara M."/>
            <person name="Takaki Y."/>
            <person name="Takano Y."/>
            <person name="Uematsu K."/>
            <person name="Ikuta T."/>
            <person name="Ito M."/>
            <person name="Matsui Y."/>
            <person name="Miyazaki M."/>
            <person name="Murata K."/>
            <person name="Saito Y."/>
            <person name="Sakai S."/>
            <person name="Song C."/>
            <person name="Tasumi E."/>
            <person name="Yamanaka Y."/>
            <person name="Yamaguchi T."/>
            <person name="Kamagata Y."/>
            <person name="Tamaki H."/>
            <person name="Takai K."/>
        </authorList>
    </citation>
    <scope>NUCLEOTIDE SEQUENCE [LARGE SCALE GENOMIC DNA]</scope>
    <source>
        <strain evidence="1 2">MK-D1</strain>
    </source>
</reference>
<proteinExistence type="predicted"/>
<dbReference type="InterPro" id="IPR008978">
    <property type="entry name" value="HSP20-like_chaperone"/>
</dbReference>
<sequence>MTLQNQNSNNEENDSKRSYSRIKPRYGAWTNDNKMILQIALPGVNKDKLSMKAIEDYFTLRAYRDDIEYILDLDLGVKIEPEKTEVRYEEGLLTLEFQRYRPLEHAFNVPIQ</sequence>
<dbReference type="Proteomes" id="UP000321408">
    <property type="component" value="Chromosome"/>
</dbReference>
<dbReference type="AlphaFoldDB" id="A0A5B9D609"/>